<dbReference type="RefSeq" id="WP_114486033.1">
    <property type="nucleotide sequence ID" value="NZ_CBCSHM010000006.1"/>
</dbReference>
<dbReference type="PROSITE" id="PS51257">
    <property type="entry name" value="PROKAR_LIPOPROTEIN"/>
    <property type="match status" value="1"/>
</dbReference>
<name>A0A368U8C7_9GAMM</name>
<reference evidence="1 2" key="1">
    <citation type="submission" date="2018-07" db="EMBL/GenBank/DDBJ databases">
        <title>Halomonas rutogse sp. nov., isolated from Lake TangqianCo on Tibetan Plateau.</title>
        <authorList>
            <person name="Lu H."/>
            <person name="Xing P."/>
            <person name="Wu Q."/>
        </authorList>
    </citation>
    <scope>NUCLEOTIDE SEQUENCE [LARGE SCALE GENOMIC DNA]</scope>
    <source>
        <strain evidence="1 2">TQ8S</strain>
    </source>
</reference>
<keyword evidence="2" id="KW-1185">Reference proteome</keyword>
<dbReference type="AlphaFoldDB" id="A0A368U8C7"/>
<comment type="caution">
    <text evidence="1">The sequence shown here is derived from an EMBL/GenBank/DDBJ whole genome shotgun (WGS) entry which is preliminary data.</text>
</comment>
<proteinExistence type="predicted"/>
<evidence type="ECO:0000313" key="1">
    <source>
        <dbReference type="EMBL" id="RCV92746.1"/>
    </source>
</evidence>
<dbReference type="Proteomes" id="UP000253204">
    <property type="component" value="Unassembled WGS sequence"/>
</dbReference>
<protein>
    <submittedName>
        <fullName evidence="1">Uncharacterized protein</fullName>
    </submittedName>
</protein>
<dbReference type="OrthoDB" id="6182822at2"/>
<sequence>MQWKLLSMVGVLGLAGCQVVPDRLPQAEPDPDPACHFVSEAADPLAAGVEVLIEWGFSLDASDTDLGLVSVSRSSELLAYDPWHDLNGWYGGGTRVFGSIGLGSRGGFSTGVMLGYGGIGQRPTEVERVTLLVDENEVRVSRDIRRFDQLGELREARSASDAGFCQRLDQAMAAFSQEPSQKQEAAP</sequence>
<accession>A0A368U8C7</accession>
<gene>
    <name evidence="1" type="ORF">DU506_05995</name>
</gene>
<organism evidence="1 2">
    <name type="scientific">Vreelandella rituensis</name>
    <dbReference type="NCBI Taxonomy" id="2282306"/>
    <lineage>
        <taxon>Bacteria</taxon>
        <taxon>Pseudomonadati</taxon>
        <taxon>Pseudomonadota</taxon>
        <taxon>Gammaproteobacteria</taxon>
        <taxon>Oceanospirillales</taxon>
        <taxon>Halomonadaceae</taxon>
        <taxon>Vreelandella</taxon>
    </lineage>
</organism>
<dbReference type="EMBL" id="QPIJ01000009">
    <property type="protein sequence ID" value="RCV92746.1"/>
    <property type="molecule type" value="Genomic_DNA"/>
</dbReference>
<evidence type="ECO:0000313" key="2">
    <source>
        <dbReference type="Proteomes" id="UP000253204"/>
    </source>
</evidence>